<dbReference type="Pfam" id="PF04122">
    <property type="entry name" value="CW_binding_2"/>
    <property type="match status" value="3"/>
</dbReference>
<accession>A0AB39BEL9</accession>
<dbReference type="RefSeq" id="WP_368496969.1">
    <property type="nucleotide sequence ID" value="NZ_CP162511.1"/>
</dbReference>
<feature type="signal peptide" evidence="2">
    <location>
        <begin position="1"/>
        <end position="23"/>
    </location>
</feature>
<name>A0AB39BEL9_9MICO</name>
<sequence length="511" mass="53080">MGRSVARSRATMLVAAMAVSAVIALGGALPAGGTERPDGTGSGLGAASGDRGTWADAPAGAADGPLGSAAAPSPTDRSGQLPPLSEVEPDPATTGTIEGRAVYAATDEQGERPGYDIKVELDRSVGDTDDFETVTFTYGPDFRFDGLEPGRYRLHFVDEAQQNVRNEYYDSTPYDWDADVISVEAGQVVGGIVASLNPWGVYTYRYGGDNRYDVAALISTLAFEPGVPVLYIASGEKFPDALSAGPAAAHQRGAMLLVQADSVPKATRSAIDTLKPQKIVIVGGEASVSARVYSQLSALQPNIERIGGADRYEVSRNVIDYAFCGEVEGECADGAATVFAASGANFPDALSAGPAAAHVDGAVLLVPGRDWKVDDATEALLHRLGTHHLYVTGGPATVSEAVEFDLVSALPVGGGLSRIGGADRYEVSANVNATVFTTGETAFLASGAVFADALSGGPVAATIDAPLFLAQKDCYPESVWNGIRRYDTIDLLLLGGPNTLSESVYNVEYLC</sequence>
<evidence type="ECO:0000256" key="2">
    <source>
        <dbReference type="SAM" id="SignalP"/>
    </source>
</evidence>
<feature type="compositionally biased region" description="Low complexity" evidence="1">
    <location>
        <begin position="55"/>
        <end position="74"/>
    </location>
</feature>
<dbReference type="AlphaFoldDB" id="A0AB39BEL9"/>
<proteinExistence type="predicted"/>
<evidence type="ECO:0000256" key="1">
    <source>
        <dbReference type="SAM" id="MobiDB-lite"/>
    </source>
</evidence>
<feature type="region of interest" description="Disordered" evidence="1">
    <location>
        <begin position="30"/>
        <end position="98"/>
    </location>
</feature>
<protein>
    <submittedName>
        <fullName evidence="3">Cell wall-binding repeat-containing protein</fullName>
    </submittedName>
</protein>
<organism evidence="3">
    <name type="scientific">Herbiconiux sp. A18JL235</name>
    <dbReference type="NCBI Taxonomy" id="3152363"/>
    <lineage>
        <taxon>Bacteria</taxon>
        <taxon>Bacillati</taxon>
        <taxon>Actinomycetota</taxon>
        <taxon>Actinomycetes</taxon>
        <taxon>Micrococcales</taxon>
        <taxon>Microbacteriaceae</taxon>
        <taxon>Herbiconiux</taxon>
    </lineage>
</organism>
<dbReference type="PANTHER" id="PTHR30032">
    <property type="entry name" value="N-ACETYLMURAMOYL-L-ALANINE AMIDASE-RELATED"/>
    <property type="match status" value="1"/>
</dbReference>
<dbReference type="EMBL" id="CP162511">
    <property type="protein sequence ID" value="XDI04565.1"/>
    <property type="molecule type" value="Genomic_DNA"/>
</dbReference>
<dbReference type="Gene3D" id="3.40.50.12090">
    <property type="match status" value="1"/>
</dbReference>
<feature type="chain" id="PRO_5044223681" evidence="2">
    <location>
        <begin position="24"/>
        <end position="511"/>
    </location>
</feature>
<evidence type="ECO:0000313" key="3">
    <source>
        <dbReference type="EMBL" id="XDI04565.1"/>
    </source>
</evidence>
<gene>
    <name evidence="3" type="ORF">ABFY20_14665</name>
</gene>
<reference evidence="3" key="1">
    <citation type="submission" date="2024-05" db="EMBL/GenBank/DDBJ databases">
        <title>Herbiconiux sp. A18JL235.</title>
        <authorList>
            <person name="Zhang G."/>
        </authorList>
    </citation>
    <scope>NUCLEOTIDE SEQUENCE</scope>
    <source>
        <strain evidence="3">A18JL235</strain>
    </source>
</reference>
<keyword evidence="2" id="KW-0732">Signal</keyword>
<dbReference type="InterPro" id="IPR007253">
    <property type="entry name" value="Cell_wall-bd_2"/>
</dbReference>
<dbReference type="PANTHER" id="PTHR30032:SF1">
    <property type="entry name" value="N-ACETYLMURAMOYL-L-ALANINE AMIDASE LYTC"/>
    <property type="match status" value="1"/>
</dbReference>
<dbReference type="InterPro" id="IPR051922">
    <property type="entry name" value="Bact_Sporulation_Assoc"/>
</dbReference>